<evidence type="ECO:0000256" key="5">
    <source>
        <dbReference type="RuleBase" id="RU003910"/>
    </source>
</evidence>
<dbReference type="GO" id="GO:0003735">
    <property type="term" value="F:structural constituent of ribosome"/>
    <property type="evidence" value="ECO:0007669"/>
    <property type="project" value="InterPro"/>
</dbReference>
<dbReference type="GO" id="GO:0006412">
    <property type="term" value="P:translation"/>
    <property type="evidence" value="ECO:0007669"/>
    <property type="project" value="UniProtKB-UniRule"/>
</dbReference>
<dbReference type="RefSeq" id="WP_022934694.1">
    <property type="nucleotide sequence ID" value="NZ_CP007154.1"/>
</dbReference>
<organism evidence="6 7">
    <name type="scientific">Mesomycoplasma bovoculi M165/69</name>
    <dbReference type="NCBI Taxonomy" id="743966"/>
    <lineage>
        <taxon>Bacteria</taxon>
        <taxon>Bacillati</taxon>
        <taxon>Mycoplasmatota</taxon>
        <taxon>Mycoplasmoidales</taxon>
        <taxon>Metamycoplasmataceae</taxon>
        <taxon>Mesomycoplasma</taxon>
    </lineage>
</organism>
<dbReference type="GO" id="GO:0070181">
    <property type="term" value="F:small ribosomal subunit rRNA binding"/>
    <property type="evidence" value="ECO:0007669"/>
    <property type="project" value="TreeGrafter"/>
</dbReference>
<dbReference type="SUPFAM" id="SSF46911">
    <property type="entry name" value="Ribosomal protein S18"/>
    <property type="match status" value="1"/>
</dbReference>
<evidence type="ECO:0000256" key="3">
    <source>
        <dbReference type="ARBA" id="ARBA00023274"/>
    </source>
</evidence>
<dbReference type="Pfam" id="PF01084">
    <property type="entry name" value="Ribosomal_S18"/>
    <property type="match status" value="1"/>
</dbReference>
<accession>W5UTL2</accession>
<keyword evidence="7" id="KW-1185">Reference proteome</keyword>
<keyword evidence="4" id="KW-0694">RNA-binding</keyword>
<dbReference type="AlphaFoldDB" id="W5UTL2"/>
<name>W5UTL2_9BACT</name>
<comment type="similarity">
    <text evidence="1 4 5">Belongs to the bacterial ribosomal protein bS18 family.</text>
</comment>
<dbReference type="NCBIfam" id="TIGR00165">
    <property type="entry name" value="S18"/>
    <property type="match status" value="1"/>
</dbReference>
<keyword evidence="2 4" id="KW-0689">Ribosomal protein</keyword>
<evidence type="ECO:0000313" key="7">
    <source>
        <dbReference type="Proteomes" id="UP000019229"/>
    </source>
</evidence>
<dbReference type="HOGENOM" id="CLU_148710_2_0_14"/>
<comment type="subunit">
    <text evidence="4">Part of the 30S ribosomal subunit. Forms a tight heterodimer with protein bS6.</text>
</comment>
<evidence type="ECO:0000256" key="2">
    <source>
        <dbReference type="ARBA" id="ARBA00022980"/>
    </source>
</evidence>
<dbReference type="PANTHER" id="PTHR13479:SF40">
    <property type="entry name" value="SMALL RIBOSOMAL SUBUNIT PROTEIN BS18M"/>
    <property type="match status" value="1"/>
</dbReference>
<evidence type="ECO:0000256" key="4">
    <source>
        <dbReference type="HAMAP-Rule" id="MF_00270"/>
    </source>
</evidence>
<dbReference type="InterPro" id="IPR036870">
    <property type="entry name" value="Ribosomal_bS18_sf"/>
</dbReference>
<sequence length="88" mass="10142">MNRKLKKKFKKRPCHFCELGLNYIDYKNIELISKFINGFGKIQPTRISGSCAKHQRKLALAIKRARMIALIPFVAERIRGGERPKVSA</sequence>
<dbReference type="PANTHER" id="PTHR13479">
    <property type="entry name" value="30S RIBOSOMAL PROTEIN S18"/>
    <property type="match status" value="1"/>
</dbReference>
<dbReference type="Gene3D" id="4.10.640.10">
    <property type="entry name" value="Ribosomal protein S18"/>
    <property type="match status" value="1"/>
</dbReference>
<keyword evidence="3 4" id="KW-0687">Ribonucleoprotein</keyword>
<dbReference type="PATRIC" id="fig|743966.3.peg.456"/>
<dbReference type="OrthoDB" id="9812008at2"/>
<protein>
    <recommendedName>
        <fullName evidence="4">Small ribosomal subunit protein bS18</fullName>
    </recommendedName>
</protein>
<dbReference type="Proteomes" id="UP000019229">
    <property type="component" value="Chromosome"/>
</dbReference>
<evidence type="ECO:0000256" key="1">
    <source>
        <dbReference type="ARBA" id="ARBA00005589"/>
    </source>
</evidence>
<dbReference type="InterPro" id="IPR001648">
    <property type="entry name" value="Ribosomal_bS18"/>
</dbReference>
<dbReference type="PRINTS" id="PR00974">
    <property type="entry name" value="RIBOSOMALS18"/>
</dbReference>
<keyword evidence="4" id="KW-0699">rRNA-binding</keyword>
<dbReference type="eggNOG" id="COG0238">
    <property type="taxonomic scope" value="Bacteria"/>
</dbReference>
<dbReference type="STRING" id="743966.MYB_02265"/>
<evidence type="ECO:0000313" key="6">
    <source>
        <dbReference type="EMBL" id="AHH45457.1"/>
    </source>
</evidence>
<proteinExistence type="inferred from homology"/>
<reference evidence="6 7" key="1">
    <citation type="journal article" date="2014" name="Genome Announc.">
        <title>Complete Genome Sequence of Mycoplasma bovoculi Strain M165/69T (ATCC 29104).</title>
        <authorList>
            <person name="Calcutt M.J."/>
            <person name="Foecking M.F."/>
        </authorList>
    </citation>
    <scope>NUCLEOTIDE SEQUENCE [LARGE SCALE GENOMIC DNA]</scope>
    <source>
        <strain evidence="6">M165/69</strain>
    </source>
</reference>
<gene>
    <name evidence="4 6" type="primary">rpsR</name>
    <name evidence="6" type="ORF">MYB_02265</name>
</gene>
<comment type="function">
    <text evidence="4">Binds as a heterodimer with protein bS6 to the central domain of the 16S rRNA, where it helps stabilize the platform of the 30S subunit.</text>
</comment>
<dbReference type="HAMAP" id="MF_00270">
    <property type="entry name" value="Ribosomal_bS18"/>
    <property type="match status" value="1"/>
</dbReference>
<dbReference type="EMBL" id="CP007154">
    <property type="protein sequence ID" value="AHH45457.1"/>
    <property type="molecule type" value="Genomic_DNA"/>
</dbReference>
<dbReference type="KEGG" id="mbc:MYB_02265"/>
<dbReference type="GO" id="GO:0022627">
    <property type="term" value="C:cytosolic small ribosomal subunit"/>
    <property type="evidence" value="ECO:0007669"/>
    <property type="project" value="TreeGrafter"/>
</dbReference>